<dbReference type="SUPFAM" id="SSF48208">
    <property type="entry name" value="Six-hairpin glycosidases"/>
    <property type="match status" value="1"/>
</dbReference>
<dbReference type="SUPFAM" id="SSF52833">
    <property type="entry name" value="Thioredoxin-like"/>
    <property type="match status" value="1"/>
</dbReference>
<dbReference type="InterPro" id="IPR036249">
    <property type="entry name" value="Thioredoxin-like_sf"/>
</dbReference>
<accession>A0A937W3D9</accession>
<feature type="domain" description="Spermatogenesis-associated protein 20-like TRX" evidence="2">
    <location>
        <begin position="12"/>
        <end position="137"/>
    </location>
</feature>
<name>A0A937W3D9_UNCTE</name>
<protein>
    <submittedName>
        <fullName evidence="3">Thioredoxin domain-containing protein</fullName>
    </submittedName>
</protein>
<gene>
    <name evidence="3" type="ORF">FJZ47_14615</name>
</gene>
<dbReference type="InterPro" id="IPR017937">
    <property type="entry name" value="Thioredoxin_CS"/>
</dbReference>
<dbReference type="PIRSF" id="PIRSF006402">
    <property type="entry name" value="UCP006402_thioredoxin"/>
    <property type="match status" value="1"/>
</dbReference>
<dbReference type="Gene3D" id="3.40.30.10">
    <property type="entry name" value="Glutaredoxin"/>
    <property type="match status" value="1"/>
</dbReference>
<dbReference type="PANTHER" id="PTHR42899">
    <property type="entry name" value="SPERMATOGENESIS-ASSOCIATED PROTEIN 20"/>
    <property type="match status" value="1"/>
</dbReference>
<dbReference type="EMBL" id="VGLS01000459">
    <property type="protein sequence ID" value="MBM3225020.1"/>
    <property type="molecule type" value="Genomic_DNA"/>
</dbReference>
<dbReference type="GO" id="GO:0005975">
    <property type="term" value="P:carbohydrate metabolic process"/>
    <property type="evidence" value="ECO:0007669"/>
    <property type="project" value="InterPro"/>
</dbReference>
<comment type="caution">
    <text evidence="3">The sequence shown here is derived from an EMBL/GenBank/DDBJ whole genome shotgun (WGS) entry which is preliminary data.</text>
</comment>
<sequence length="579" mass="65281">MFRFSPRPNRAHLVQWRPWGHEAFHEAQQQDKPVVLWLTAFWCGYCQRMDDTTLSHDDVIALLNAFFVPIRVEESQRPDIDLRYSQNGWPTIAFLTPGGDDIVRVNYLDPEPFISLLVRLVDAYQRDKTTILETAARHRAEAQQRLSQETPAPLGAPIVAEIAGMLEGLADQAHGGYGTQNKLLHTEANDFLLYLYGVSGERFYLDHVTFTLEQMRESRIFDQQDGGFFRYSSRPDWREPHPEKLLDDQAGLLRNYLYAYVLSERAIYRDTAAGLVDYLNTTLSDTAQPCFWGCQDYVRPPLPPLSEPRSGPLPLLSLLDQYVYCDANARTASAYLDAWWILGRDDCRERAIAILEHLWETFRAPSGSMYHYRDEALHAPGLLLDTTMVGLAMLDAYALLQQPSYLDRARQLSTVILQRHNNPAGGFFDISELGPASVQTPITVLTQNARVATFFVRLADLSGETDYRKLAYWALRSFPNAHRQHEAFAAGFGHALALLLTLPVYCTITGTPGDPRLLALARGALTRLRHGNVVLRLQSSQTPQPASLTLQAGTYQTEAIIDPATLTTELLSTLQAAWV</sequence>
<dbReference type="PANTHER" id="PTHR42899:SF1">
    <property type="entry name" value="SPERMATOGENESIS-ASSOCIATED PROTEIN 20"/>
    <property type="match status" value="1"/>
</dbReference>
<dbReference type="InterPro" id="IPR024705">
    <property type="entry name" value="Ssp411"/>
</dbReference>
<dbReference type="InterPro" id="IPR008928">
    <property type="entry name" value="6-hairpin_glycosidase_sf"/>
</dbReference>
<dbReference type="InterPro" id="IPR004879">
    <property type="entry name" value="Ssp411-like_TRX"/>
</dbReference>
<evidence type="ECO:0000313" key="3">
    <source>
        <dbReference type="EMBL" id="MBM3225020.1"/>
    </source>
</evidence>
<keyword evidence="1" id="KW-0676">Redox-active center</keyword>
<dbReference type="Gene3D" id="1.50.10.20">
    <property type="match status" value="1"/>
</dbReference>
<dbReference type="Pfam" id="PF03190">
    <property type="entry name" value="Thioredox_DsbH"/>
    <property type="match status" value="1"/>
</dbReference>
<evidence type="ECO:0000259" key="2">
    <source>
        <dbReference type="Pfam" id="PF03190"/>
    </source>
</evidence>
<dbReference type="AlphaFoldDB" id="A0A937W3D9"/>
<organism evidence="3 4">
    <name type="scientific">Tectimicrobiota bacterium</name>
    <dbReference type="NCBI Taxonomy" id="2528274"/>
    <lineage>
        <taxon>Bacteria</taxon>
        <taxon>Pseudomonadati</taxon>
        <taxon>Nitrospinota/Tectimicrobiota group</taxon>
        <taxon>Candidatus Tectimicrobiota</taxon>
    </lineage>
</organism>
<proteinExistence type="predicted"/>
<dbReference type="PROSITE" id="PS00194">
    <property type="entry name" value="THIOREDOXIN_1"/>
    <property type="match status" value="1"/>
</dbReference>
<reference evidence="3" key="1">
    <citation type="submission" date="2019-03" db="EMBL/GenBank/DDBJ databases">
        <title>Lake Tanganyika Metagenome-Assembled Genomes (MAGs).</title>
        <authorList>
            <person name="Tran P."/>
        </authorList>
    </citation>
    <scope>NUCLEOTIDE SEQUENCE</scope>
    <source>
        <strain evidence="3">K_DeepCast_65m_m2_066</strain>
    </source>
</reference>
<dbReference type="Proteomes" id="UP000712673">
    <property type="component" value="Unassembled WGS sequence"/>
</dbReference>
<evidence type="ECO:0000313" key="4">
    <source>
        <dbReference type="Proteomes" id="UP000712673"/>
    </source>
</evidence>
<evidence type="ECO:0000256" key="1">
    <source>
        <dbReference type="ARBA" id="ARBA00023284"/>
    </source>
</evidence>